<reference evidence="7 8" key="1">
    <citation type="submission" date="2017-11" db="EMBL/GenBank/DDBJ databases">
        <title>De-novo sequencing of pomegranate (Punica granatum L.) genome.</title>
        <authorList>
            <person name="Akparov Z."/>
            <person name="Amiraslanov A."/>
            <person name="Hajiyeva S."/>
            <person name="Abbasov M."/>
            <person name="Kaur K."/>
            <person name="Hamwieh A."/>
            <person name="Solovyev V."/>
            <person name="Salamov A."/>
            <person name="Braich B."/>
            <person name="Kosarev P."/>
            <person name="Mahmoud A."/>
            <person name="Hajiyev E."/>
            <person name="Babayeva S."/>
            <person name="Izzatullayeva V."/>
            <person name="Mammadov A."/>
            <person name="Mammadov A."/>
            <person name="Sharifova S."/>
            <person name="Ojaghi J."/>
            <person name="Eynullazada K."/>
            <person name="Bayramov B."/>
            <person name="Abdulazimova A."/>
            <person name="Shahmuradov I."/>
        </authorList>
    </citation>
    <scope>NUCLEOTIDE SEQUENCE [LARGE SCALE GENOMIC DNA]</scope>
    <source>
        <strain evidence="8">cv. AG2017</strain>
        <tissue evidence="7">Leaf</tissue>
    </source>
</reference>
<evidence type="ECO:0000256" key="2">
    <source>
        <dbReference type="ARBA" id="ARBA00022771"/>
    </source>
</evidence>
<feature type="region of interest" description="Disordered" evidence="5">
    <location>
        <begin position="376"/>
        <end position="412"/>
    </location>
</feature>
<keyword evidence="8" id="KW-1185">Reference proteome</keyword>
<dbReference type="SMART" id="SM00575">
    <property type="entry name" value="ZnF_PMZ"/>
    <property type="match status" value="1"/>
</dbReference>
<proteinExistence type="predicted"/>
<accession>A0A2I0HSC3</accession>
<evidence type="ECO:0000256" key="5">
    <source>
        <dbReference type="SAM" id="MobiDB-lite"/>
    </source>
</evidence>
<dbReference type="PROSITE" id="PS50966">
    <property type="entry name" value="ZF_SWIM"/>
    <property type="match status" value="1"/>
</dbReference>
<dbReference type="GO" id="GO:0008270">
    <property type="term" value="F:zinc ion binding"/>
    <property type="evidence" value="ECO:0007669"/>
    <property type="project" value="UniProtKB-KW"/>
</dbReference>
<dbReference type="InterPro" id="IPR004332">
    <property type="entry name" value="Transposase_MuDR"/>
</dbReference>
<dbReference type="EMBL" id="PGOL01006119">
    <property type="protein sequence ID" value="PKI34156.1"/>
    <property type="molecule type" value="Genomic_DNA"/>
</dbReference>
<name>A0A2I0HSC3_PUNGR</name>
<feature type="domain" description="SWIM-type" evidence="6">
    <location>
        <begin position="309"/>
        <end position="341"/>
    </location>
</feature>
<feature type="compositionally biased region" description="Polar residues" evidence="5">
    <location>
        <begin position="495"/>
        <end position="505"/>
    </location>
</feature>
<dbReference type="PANTHER" id="PTHR31973:SF187">
    <property type="entry name" value="MUTATOR TRANSPOSASE MUDRA PROTEIN"/>
    <property type="match status" value="1"/>
</dbReference>
<evidence type="ECO:0000313" key="7">
    <source>
        <dbReference type="EMBL" id="PKI34156.1"/>
    </source>
</evidence>
<comment type="caution">
    <text evidence="7">The sequence shown here is derived from an EMBL/GenBank/DDBJ whole genome shotgun (WGS) entry which is preliminary data.</text>
</comment>
<feature type="region of interest" description="Disordered" evidence="5">
    <location>
        <begin position="451"/>
        <end position="512"/>
    </location>
</feature>
<keyword evidence="1" id="KW-0479">Metal-binding</keyword>
<feature type="region of interest" description="Disordered" evidence="5">
    <location>
        <begin position="80"/>
        <end position="100"/>
    </location>
</feature>
<dbReference type="InterPro" id="IPR006564">
    <property type="entry name" value="Znf_PMZ"/>
</dbReference>
<protein>
    <recommendedName>
        <fullName evidence="6">SWIM-type domain-containing protein</fullName>
    </recommendedName>
</protein>
<evidence type="ECO:0000256" key="3">
    <source>
        <dbReference type="ARBA" id="ARBA00022833"/>
    </source>
</evidence>
<gene>
    <name evidence="7" type="ORF">CRG98_045435</name>
</gene>
<dbReference type="AlphaFoldDB" id="A0A2I0HSC3"/>
<dbReference type="Pfam" id="PF04434">
    <property type="entry name" value="SWIM"/>
    <property type="match status" value="1"/>
</dbReference>
<dbReference type="PANTHER" id="PTHR31973">
    <property type="entry name" value="POLYPROTEIN, PUTATIVE-RELATED"/>
    <property type="match status" value="1"/>
</dbReference>
<evidence type="ECO:0000313" key="8">
    <source>
        <dbReference type="Proteomes" id="UP000233551"/>
    </source>
</evidence>
<dbReference type="Proteomes" id="UP000233551">
    <property type="component" value="Unassembled WGS sequence"/>
</dbReference>
<keyword evidence="2 4" id="KW-0863">Zinc-finger</keyword>
<evidence type="ECO:0000256" key="4">
    <source>
        <dbReference type="PROSITE-ProRule" id="PRU00325"/>
    </source>
</evidence>
<feature type="compositionally biased region" description="Basic and acidic residues" evidence="5">
    <location>
        <begin position="401"/>
        <end position="412"/>
    </location>
</feature>
<dbReference type="InterPro" id="IPR007527">
    <property type="entry name" value="Znf_SWIM"/>
</dbReference>
<sequence>MKLSDFADSERVVGIFIEHQKVDSNISEGASDLKGCHASFSESYEPTAAEEINLGIDASDLHEEPLRNMTMDEIEDVVLDNNDSGEDDEASIGDDSEYSEELVDSDWEQTDDVGFMNNIDFEVEWVGLDSQSVEREMKGKNAMRVYEKIDQENTKATYNGYKVFNPKLDMDDPKFEVELCFTDTDILRAAIRQHSRVHGRDIKFTKNDRFKVQAKCKTETCPWKLYASKLPNDDTMMIKTLHGVHKCYRKHKVIAANSTWLANKYHDRIKTDPDWKKFLENLKEKSNDFIVHWNGDAEFEAEDSYGDRLNVNLKMRTCSCRRWQLNGIPCAHAIAAIFYMGEEPEAYVDECYHKETYLRIYSHLMTTLDGSDSWLNSEMPPLLPPEHEKLPGRPKKNNRRKQPDEIDLGGKKVVDTAKGKSIANIGKIGRKGIVMTCSVCKQKKHNLRTCPSLKHSKTDEPSLDIPASCRDHTEKKKKKGTQQSVTEPVSERTVELTTIAVNESEPTAHARKKLKVRRNWMASQSSVASCYPK</sequence>
<dbReference type="Pfam" id="PF03108">
    <property type="entry name" value="DBD_Tnp_Mut"/>
    <property type="match status" value="1"/>
</dbReference>
<organism evidence="7 8">
    <name type="scientific">Punica granatum</name>
    <name type="common">Pomegranate</name>
    <dbReference type="NCBI Taxonomy" id="22663"/>
    <lineage>
        <taxon>Eukaryota</taxon>
        <taxon>Viridiplantae</taxon>
        <taxon>Streptophyta</taxon>
        <taxon>Embryophyta</taxon>
        <taxon>Tracheophyta</taxon>
        <taxon>Spermatophyta</taxon>
        <taxon>Magnoliopsida</taxon>
        <taxon>eudicotyledons</taxon>
        <taxon>Gunneridae</taxon>
        <taxon>Pentapetalae</taxon>
        <taxon>rosids</taxon>
        <taxon>malvids</taxon>
        <taxon>Myrtales</taxon>
        <taxon>Lythraceae</taxon>
        <taxon>Punica</taxon>
    </lineage>
</organism>
<evidence type="ECO:0000256" key="1">
    <source>
        <dbReference type="ARBA" id="ARBA00022723"/>
    </source>
</evidence>
<evidence type="ECO:0000259" key="6">
    <source>
        <dbReference type="PROSITE" id="PS50966"/>
    </source>
</evidence>
<keyword evidence="3" id="KW-0862">Zinc</keyword>